<gene>
    <name evidence="2" type="ORF">METZ01_LOCUS341851</name>
</gene>
<evidence type="ECO:0000313" key="2">
    <source>
        <dbReference type="EMBL" id="SVC88997.1"/>
    </source>
</evidence>
<evidence type="ECO:0000256" key="1">
    <source>
        <dbReference type="SAM" id="Phobius"/>
    </source>
</evidence>
<feature type="non-terminal residue" evidence="2">
    <location>
        <position position="1"/>
    </location>
</feature>
<organism evidence="2">
    <name type="scientific">marine metagenome</name>
    <dbReference type="NCBI Taxonomy" id="408172"/>
    <lineage>
        <taxon>unclassified sequences</taxon>
        <taxon>metagenomes</taxon>
        <taxon>ecological metagenomes</taxon>
    </lineage>
</organism>
<name>A0A382QVK8_9ZZZZ</name>
<accession>A0A382QVK8</accession>
<dbReference type="EMBL" id="UINC01116924">
    <property type="protein sequence ID" value="SVC88997.1"/>
    <property type="molecule type" value="Genomic_DNA"/>
</dbReference>
<keyword evidence="1" id="KW-0472">Membrane</keyword>
<sequence length="52" mass="5807">IDGFGRMAYQAILDRDYPITLGFLVVVVLIRLAANILSDLALATTDPRIRFK</sequence>
<evidence type="ECO:0008006" key="3">
    <source>
        <dbReference type="Google" id="ProtNLM"/>
    </source>
</evidence>
<dbReference type="AlphaFoldDB" id="A0A382QVK8"/>
<keyword evidence="1" id="KW-0812">Transmembrane</keyword>
<reference evidence="2" key="1">
    <citation type="submission" date="2018-05" db="EMBL/GenBank/DDBJ databases">
        <authorList>
            <person name="Lanie J.A."/>
            <person name="Ng W.-L."/>
            <person name="Kazmierczak K.M."/>
            <person name="Andrzejewski T.M."/>
            <person name="Davidsen T.M."/>
            <person name="Wayne K.J."/>
            <person name="Tettelin H."/>
            <person name="Glass J.I."/>
            <person name="Rusch D."/>
            <person name="Podicherti R."/>
            <person name="Tsui H.-C.T."/>
            <person name="Winkler M.E."/>
        </authorList>
    </citation>
    <scope>NUCLEOTIDE SEQUENCE</scope>
</reference>
<feature type="transmembrane region" description="Helical" evidence="1">
    <location>
        <begin position="20"/>
        <end position="42"/>
    </location>
</feature>
<protein>
    <recommendedName>
        <fullName evidence="3">ABC transmembrane type-1 domain-containing protein</fullName>
    </recommendedName>
</protein>
<proteinExistence type="predicted"/>
<keyword evidence="1" id="KW-1133">Transmembrane helix</keyword>